<reference evidence="2 3" key="2">
    <citation type="submission" date="2020-03" db="EMBL/GenBank/DDBJ databases">
        <authorList>
            <person name="Ichikawa N."/>
            <person name="Kimura A."/>
            <person name="Kitahashi Y."/>
            <person name="Uohara A."/>
        </authorList>
    </citation>
    <scope>NUCLEOTIDE SEQUENCE [LARGE SCALE GENOMIC DNA]</scope>
    <source>
        <strain evidence="2 3">NBRC 105367</strain>
    </source>
</reference>
<organism evidence="2 3">
    <name type="scientific">Phytohabitans suffuscus</name>
    <dbReference type="NCBI Taxonomy" id="624315"/>
    <lineage>
        <taxon>Bacteria</taxon>
        <taxon>Bacillati</taxon>
        <taxon>Actinomycetota</taxon>
        <taxon>Actinomycetes</taxon>
        <taxon>Micromonosporales</taxon>
        <taxon>Micromonosporaceae</taxon>
    </lineage>
</organism>
<dbReference type="PANTHER" id="PTHR21310:SF15">
    <property type="entry name" value="AMINOGLYCOSIDE PHOSPHOTRANSFERASE DOMAIN-CONTAINING PROTEIN"/>
    <property type="match status" value="1"/>
</dbReference>
<dbReference type="Gene3D" id="3.30.200.20">
    <property type="entry name" value="Phosphorylase Kinase, domain 1"/>
    <property type="match status" value="1"/>
</dbReference>
<dbReference type="GO" id="GO:0016740">
    <property type="term" value="F:transferase activity"/>
    <property type="evidence" value="ECO:0007669"/>
    <property type="project" value="UniProtKB-KW"/>
</dbReference>
<dbReference type="AlphaFoldDB" id="A0A6F8YB83"/>
<proteinExistence type="predicted"/>
<dbReference type="InterPro" id="IPR051678">
    <property type="entry name" value="AGP_Transferase"/>
</dbReference>
<protein>
    <submittedName>
        <fullName evidence="2">Phosphotransferase</fullName>
    </submittedName>
</protein>
<name>A0A6F8YB83_9ACTN</name>
<evidence type="ECO:0000313" key="2">
    <source>
        <dbReference type="EMBL" id="BCB83289.1"/>
    </source>
</evidence>
<dbReference type="SUPFAM" id="SSF56112">
    <property type="entry name" value="Protein kinase-like (PK-like)"/>
    <property type="match status" value="1"/>
</dbReference>
<gene>
    <name evidence="2" type="ORF">Psuf_006020</name>
</gene>
<reference evidence="2 3" key="1">
    <citation type="submission" date="2020-03" db="EMBL/GenBank/DDBJ databases">
        <title>Whole genome shotgun sequence of Phytohabitans suffuscus NBRC 105367.</title>
        <authorList>
            <person name="Komaki H."/>
            <person name="Tamura T."/>
        </authorList>
    </citation>
    <scope>NUCLEOTIDE SEQUENCE [LARGE SCALE GENOMIC DNA]</scope>
    <source>
        <strain evidence="2 3">NBRC 105367</strain>
    </source>
</reference>
<dbReference type="Pfam" id="PF01636">
    <property type="entry name" value="APH"/>
    <property type="match status" value="1"/>
</dbReference>
<dbReference type="KEGG" id="psuu:Psuf_006020"/>
<sequence>MRDSLTKRRVSEDELARLVSRAFGPSASVAGWRELAGGTYNAAYAVTLDGGRDLVLKVAPPPHLKLLTHEVDLMRTEVDFYRRAAAVGVPVPDVVYAGFERDLLGTDFVFLSLVPGTDLRSLVDTMPPAEVAAVRGQVAGLTARLHTVTGGGYGYPLRGSRTWQPSWRGAFGAMVDDLMADAARLDKPLPASPERIGALMRRHAGALDEVTRPALVHFDLWDGNVFVQPSGGGWQVTGFIDGERAFYGDPVAELASLALLREPEPELLAGIELTGSTLLRLDLYRTYLYVIMAIEGATRGWYDEERVRFETWLAERIDAQLALL</sequence>
<dbReference type="InterPro" id="IPR002575">
    <property type="entry name" value="Aminoglycoside_PTrfase"/>
</dbReference>
<accession>A0A6F8YB83</accession>
<keyword evidence="3" id="KW-1185">Reference proteome</keyword>
<keyword evidence="2" id="KW-0808">Transferase</keyword>
<dbReference type="InterPro" id="IPR011009">
    <property type="entry name" value="Kinase-like_dom_sf"/>
</dbReference>
<evidence type="ECO:0000313" key="3">
    <source>
        <dbReference type="Proteomes" id="UP000503011"/>
    </source>
</evidence>
<dbReference type="Gene3D" id="3.90.1200.10">
    <property type="match status" value="1"/>
</dbReference>
<dbReference type="EMBL" id="AP022871">
    <property type="protein sequence ID" value="BCB83289.1"/>
    <property type="molecule type" value="Genomic_DNA"/>
</dbReference>
<dbReference type="PANTHER" id="PTHR21310">
    <property type="entry name" value="AMINOGLYCOSIDE PHOSPHOTRANSFERASE-RELATED-RELATED"/>
    <property type="match status" value="1"/>
</dbReference>
<evidence type="ECO:0000259" key="1">
    <source>
        <dbReference type="Pfam" id="PF01636"/>
    </source>
</evidence>
<dbReference type="Proteomes" id="UP000503011">
    <property type="component" value="Chromosome"/>
</dbReference>
<feature type="domain" description="Aminoglycoside phosphotransferase" evidence="1">
    <location>
        <begin position="32"/>
        <end position="270"/>
    </location>
</feature>
<dbReference type="RefSeq" id="WP_173153531.1">
    <property type="nucleotide sequence ID" value="NZ_AP022871.1"/>
</dbReference>